<organism evidence="7 8">
    <name type="scientific">Paenibacillus oceani</name>
    <dbReference type="NCBI Taxonomy" id="2772510"/>
    <lineage>
        <taxon>Bacteria</taxon>
        <taxon>Bacillati</taxon>
        <taxon>Bacillota</taxon>
        <taxon>Bacilli</taxon>
        <taxon>Bacillales</taxon>
        <taxon>Paenibacillaceae</taxon>
        <taxon>Paenibacillus</taxon>
    </lineage>
</organism>
<dbReference type="InterPro" id="IPR017500">
    <property type="entry name" value="Phage_infect_YhgE_N"/>
</dbReference>
<feature type="domain" description="ABC-2 type transporter transmembrane" evidence="6">
    <location>
        <begin position="555"/>
        <end position="693"/>
    </location>
</feature>
<dbReference type="NCBIfam" id="TIGR03061">
    <property type="entry name" value="pip_yhgE_Nterm"/>
    <property type="match status" value="1"/>
</dbReference>
<evidence type="ECO:0000313" key="7">
    <source>
        <dbReference type="EMBL" id="MBD2866854.1"/>
    </source>
</evidence>
<dbReference type="RefSeq" id="WP_190932467.1">
    <property type="nucleotide sequence ID" value="NZ_JACXJA010000074.1"/>
</dbReference>
<comment type="subcellular location">
    <subcellularLocation>
        <location evidence="1">Membrane</location>
        <topology evidence="1">Multi-pass membrane protein</topology>
    </subcellularLocation>
</comment>
<accession>A0A927H4U0</accession>
<keyword evidence="4 5" id="KW-0472">Membrane</keyword>
<dbReference type="NCBIfam" id="TIGR03062">
    <property type="entry name" value="pip_yhgE_Cterm"/>
    <property type="match status" value="1"/>
</dbReference>
<dbReference type="PANTHER" id="PTHR43077">
    <property type="entry name" value="TRANSPORT PERMEASE YVFS-RELATED"/>
    <property type="match status" value="1"/>
</dbReference>
<keyword evidence="3 5" id="KW-1133">Transmembrane helix</keyword>
<dbReference type="AlphaFoldDB" id="A0A927H4U0"/>
<evidence type="ECO:0000256" key="4">
    <source>
        <dbReference type="ARBA" id="ARBA00023136"/>
    </source>
</evidence>
<feature type="transmembrane region" description="Helical" evidence="5">
    <location>
        <begin position="521"/>
        <end position="540"/>
    </location>
</feature>
<dbReference type="PANTHER" id="PTHR43077:SF10">
    <property type="entry name" value="TRANSPORT PERMEASE PROTEIN"/>
    <property type="match status" value="1"/>
</dbReference>
<sequence length="717" mass="76898">MLPILRIYTADLSRIARNWAAAVIVLGLVCLPSLYAWFNIEASWDPYGQTGGLVVAVTNLDQGAAISGKPVRIGDEIVESLKNNPAIGWVFVNEGKAMRGVQHGDYYASIVIPDDFSAKIGTIVTDNPQKAELVYTVNEKVNAVSPKITGKGASGIIQQVNHQFIKTANGTIFRIMNEIGIELESSRPTIETVRDTLFKLEAMIPENEKAAAAMTRDVRKAEEIAAGVQSRLPVIAQLAQDGALLADRLSAVLERGSEAIQAAGPDVGNDLQLLKTTADSAKLLVQSFRDGTASAALPELGLERLSRRLSAAADTTEVLLSLFNRLNGFLAGNPLSGAADKLGQAQEAFRRMQRTTDSLRDAIASGTKSYDALLSELEQGAGQASEALDSLLGRYETELIPQIVQGLTRTRESAQTALDVLKQANAALPEVSRLVSDAASVLAASGNALQTVSDSLPAAAAKIHGLADRIRALEREGNLNDLIGLLRKDADKTSEFFAEPAVLHENRLFPIPNYGSAMSPFFTTLSLWVGALLLVSLLSVDAGSESGVPQEGYVVYFGRFLTFWTLAVLQSLLVTIGDLVFLGTYAANPVWFVLFGAVTSSVFMLIVYTLVSVFGNVGKAMAIVLLVLQLAGSGGTFPVQVTPAFFQAIHPFLPFTYAISLMREAVGGLLWDIAIRDLCLLGVYAALFLIIGITLKDWINRVSAGVVRKAKESRLIH</sequence>
<evidence type="ECO:0000256" key="5">
    <source>
        <dbReference type="SAM" id="Phobius"/>
    </source>
</evidence>
<reference evidence="7" key="1">
    <citation type="submission" date="2020-09" db="EMBL/GenBank/DDBJ databases">
        <title>A novel bacterium of genus Paenibacillus, isolated from South China Sea.</title>
        <authorList>
            <person name="Huang H."/>
            <person name="Mo K."/>
            <person name="Hu Y."/>
        </authorList>
    </citation>
    <scope>NUCLEOTIDE SEQUENCE</scope>
    <source>
        <strain evidence="7">IB182363</strain>
    </source>
</reference>
<gene>
    <name evidence="7" type="ORF">IDH45_33285</name>
</gene>
<keyword evidence="8" id="KW-1185">Reference proteome</keyword>
<evidence type="ECO:0000256" key="2">
    <source>
        <dbReference type="ARBA" id="ARBA00022692"/>
    </source>
</evidence>
<dbReference type="GO" id="GO:0140359">
    <property type="term" value="F:ABC-type transporter activity"/>
    <property type="evidence" value="ECO:0007669"/>
    <property type="project" value="InterPro"/>
</dbReference>
<dbReference type="InterPro" id="IPR017501">
    <property type="entry name" value="Phage_infect_YhgE_C"/>
</dbReference>
<dbReference type="InterPro" id="IPR051328">
    <property type="entry name" value="T7SS_ABC-Transporter"/>
</dbReference>
<name>A0A927H4U0_9BACL</name>
<evidence type="ECO:0000259" key="6">
    <source>
        <dbReference type="Pfam" id="PF12698"/>
    </source>
</evidence>
<evidence type="ECO:0000313" key="8">
    <source>
        <dbReference type="Proteomes" id="UP000639396"/>
    </source>
</evidence>
<feature type="transmembrane region" description="Helical" evidence="5">
    <location>
        <begin position="561"/>
        <end position="584"/>
    </location>
</feature>
<keyword evidence="2 5" id="KW-0812">Transmembrane</keyword>
<evidence type="ECO:0000256" key="3">
    <source>
        <dbReference type="ARBA" id="ARBA00022989"/>
    </source>
</evidence>
<feature type="transmembrane region" description="Helical" evidence="5">
    <location>
        <begin position="590"/>
        <end position="611"/>
    </location>
</feature>
<protein>
    <submittedName>
        <fullName evidence="7">YhgE/Pip domain-containing protein</fullName>
    </submittedName>
</protein>
<dbReference type="InterPro" id="IPR013525">
    <property type="entry name" value="ABC2_TM"/>
</dbReference>
<comment type="caution">
    <text evidence="7">The sequence shown here is derived from an EMBL/GenBank/DDBJ whole genome shotgun (WGS) entry which is preliminary data.</text>
</comment>
<feature type="transmembrane region" description="Helical" evidence="5">
    <location>
        <begin position="678"/>
        <end position="695"/>
    </location>
</feature>
<dbReference type="Pfam" id="PF12698">
    <property type="entry name" value="ABC2_membrane_3"/>
    <property type="match status" value="1"/>
</dbReference>
<evidence type="ECO:0000256" key="1">
    <source>
        <dbReference type="ARBA" id="ARBA00004141"/>
    </source>
</evidence>
<proteinExistence type="predicted"/>
<dbReference type="EMBL" id="JACXJA010000074">
    <property type="protein sequence ID" value="MBD2866854.1"/>
    <property type="molecule type" value="Genomic_DNA"/>
</dbReference>
<dbReference type="Gene3D" id="3.40.1710.10">
    <property type="entry name" value="abc type-2 transporter like domain"/>
    <property type="match status" value="1"/>
</dbReference>
<dbReference type="GO" id="GO:0016020">
    <property type="term" value="C:membrane"/>
    <property type="evidence" value="ECO:0007669"/>
    <property type="project" value="UniProtKB-SubCell"/>
</dbReference>
<feature type="transmembrane region" description="Helical" evidence="5">
    <location>
        <begin position="20"/>
        <end position="38"/>
    </location>
</feature>
<feature type="transmembrane region" description="Helical" evidence="5">
    <location>
        <begin position="623"/>
        <end position="646"/>
    </location>
</feature>
<dbReference type="Proteomes" id="UP000639396">
    <property type="component" value="Unassembled WGS sequence"/>
</dbReference>